<proteinExistence type="predicted"/>
<feature type="compositionally biased region" description="Basic and acidic residues" evidence="1">
    <location>
        <begin position="61"/>
        <end position="71"/>
    </location>
</feature>
<organism evidence="2 3">
    <name type="scientific">Parapedobacter defluvii</name>
    <dbReference type="NCBI Taxonomy" id="2045106"/>
    <lineage>
        <taxon>Bacteria</taxon>
        <taxon>Pseudomonadati</taxon>
        <taxon>Bacteroidota</taxon>
        <taxon>Sphingobacteriia</taxon>
        <taxon>Sphingobacteriales</taxon>
        <taxon>Sphingobacteriaceae</taxon>
        <taxon>Parapedobacter</taxon>
    </lineage>
</organism>
<accession>A0ABQ1MCC8</accession>
<dbReference type="EMBL" id="BMIK01000013">
    <property type="protein sequence ID" value="GGC38364.1"/>
    <property type="molecule type" value="Genomic_DNA"/>
</dbReference>
<reference evidence="3" key="1">
    <citation type="journal article" date="2019" name="Int. J. Syst. Evol. Microbiol.">
        <title>The Global Catalogue of Microorganisms (GCM) 10K type strain sequencing project: providing services to taxonomists for standard genome sequencing and annotation.</title>
        <authorList>
            <consortium name="The Broad Institute Genomics Platform"/>
            <consortium name="The Broad Institute Genome Sequencing Center for Infectious Disease"/>
            <person name="Wu L."/>
            <person name="Ma J."/>
        </authorList>
    </citation>
    <scope>NUCLEOTIDE SEQUENCE [LARGE SCALE GENOMIC DNA]</scope>
    <source>
        <strain evidence="3">CGMCC 1.15342</strain>
    </source>
</reference>
<name>A0ABQ1MCC8_9SPHI</name>
<evidence type="ECO:0000313" key="3">
    <source>
        <dbReference type="Proteomes" id="UP000597338"/>
    </source>
</evidence>
<comment type="caution">
    <text evidence="2">The sequence shown here is derived from an EMBL/GenBank/DDBJ whole genome shotgun (WGS) entry which is preliminary data.</text>
</comment>
<dbReference type="Proteomes" id="UP000597338">
    <property type="component" value="Unassembled WGS sequence"/>
</dbReference>
<keyword evidence="3" id="KW-1185">Reference proteome</keyword>
<gene>
    <name evidence="2" type="ORF">GCM10011386_33070</name>
</gene>
<evidence type="ECO:0000313" key="2">
    <source>
        <dbReference type="EMBL" id="GGC38364.1"/>
    </source>
</evidence>
<feature type="region of interest" description="Disordered" evidence="1">
    <location>
        <begin position="44"/>
        <end position="71"/>
    </location>
</feature>
<sequence>MLDMKISELDVIEFLTERREKLAAELRSIDTTIAGLKSETDMTVGPGFDADKSKRLQSRTDSGKAEREMNRQLKINVPSEYNVSDSVDKRILFVIKTLGKGNRDEILDEIKTKYEPNGNFERLEANVKVRLSFLLKQGAIKGEKKGRFYQYSLN</sequence>
<protein>
    <submittedName>
        <fullName evidence="2">Uncharacterized protein</fullName>
    </submittedName>
</protein>
<evidence type="ECO:0000256" key="1">
    <source>
        <dbReference type="SAM" id="MobiDB-lite"/>
    </source>
</evidence>